<dbReference type="InterPro" id="IPR011010">
    <property type="entry name" value="DNA_brk_join_enz"/>
</dbReference>
<name>A0A285UDR5_9HYPH</name>
<evidence type="ECO:0000313" key="2">
    <source>
        <dbReference type="EMBL" id="SOC40020.1"/>
    </source>
</evidence>
<sequence>MKRGRLITSDFKLTFEEHTWAKERYLEFPVLRWPTGSLCEPATLFFGYSLQFRRGVGLSSLRPEAFTIREWLTFLANEGIPFNRANDLVLRSFRASHRPLVDSEETHPHQIERKLRTIYLFYRSLDDILRLNPTGTPRPRLVALDEKDKSFPITTALSYSRTGIPKYSWSGSEIVAPKNKRRPTPDLDAVKILLNWIRSKPDRLREKGALVTDEHLLAADRDWMIARCHSEAGFRRSEVSKFSIKHIISFLLDEGISTPVDPSAFANCSKDEQRRIIAELESLLIRTPYSFLFVAGKGRKTRYATVNVRFLIDLLKVWVWSGRQRLLSFRPIDHAPHEVFLSTETLQALKPGSVGDILKDAFIGCRVPGSGHRLRAHYCTVTAVRLWEEAMQKNGFNFSHAVFNTVLDRLAEAMGHSRVTTTVKYYLNLAVSGYYGFSSRAKYLAFQQIWGSVGDNFTRLSDMDIRGIVKIINAFAKPGTGQLKEIISLALANADLNPVSKTPTTTAKEPAVRLAFSYGNPTD</sequence>
<protein>
    <recommendedName>
        <fullName evidence="4">Phage integrase family protein</fullName>
    </recommendedName>
</protein>
<dbReference type="Proteomes" id="UP000219167">
    <property type="component" value="Unassembled WGS sequence"/>
</dbReference>
<dbReference type="GO" id="GO:0003677">
    <property type="term" value="F:DNA binding"/>
    <property type="evidence" value="ECO:0007669"/>
    <property type="project" value="InterPro"/>
</dbReference>
<accession>A0A285UDR5</accession>
<keyword evidence="1" id="KW-0233">DNA recombination</keyword>
<proteinExistence type="predicted"/>
<dbReference type="OrthoDB" id="8366803at2"/>
<evidence type="ECO:0000256" key="1">
    <source>
        <dbReference type="ARBA" id="ARBA00023172"/>
    </source>
</evidence>
<reference evidence="2 3" key="1">
    <citation type="submission" date="2017-08" db="EMBL/GenBank/DDBJ databases">
        <authorList>
            <person name="de Groot N.N."/>
        </authorList>
    </citation>
    <scope>NUCLEOTIDE SEQUENCE [LARGE SCALE GENOMIC DNA]</scope>
    <source>
        <strain evidence="2 3">JC85</strain>
    </source>
</reference>
<keyword evidence="3" id="KW-1185">Reference proteome</keyword>
<dbReference type="EMBL" id="OBQD01000006">
    <property type="protein sequence ID" value="SOC40020.1"/>
    <property type="molecule type" value="Genomic_DNA"/>
</dbReference>
<evidence type="ECO:0008006" key="4">
    <source>
        <dbReference type="Google" id="ProtNLM"/>
    </source>
</evidence>
<dbReference type="InterPro" id="IPR013762">
    <property type="entry name" value="Integrase-like_cat_sf"/>
</dbReference>
<dbReference type="RefSeq" id="WP_141402044.1">
    <property type="nucleotide sequence ID" value="NZ_OBQD01000006.1"/>
</dbReference>
<dbReference type="GO" id="GO:0006310">
    <property type="term" value="P:DNA recombination"/>
    <property type="evidence" value="ECO:0007669"/>
    <property type="project" value="UniProtKB-KW"/>
</dbReference>
<gene>
    <name evidence="2" type="ORF">SAMN05892877_106338</name>
</gene>
<dbReference type="GO" id="GO:0015074">
    <property type="term" value="P:DNA integration"/>
    <property type="evidence" value="ECO:0007669"/>
    <property type="project" value="InterPro"/>
</dbReference>
<dbReference type="Gene3D" id="1.10.443.10">
    <property type="entry name" value="Intergrase catalytic core"/>
    <property type="match status" value="1"/>
</dbReference>
<evidence type="ECO:0000313" key="3">
    <source>
        <dbReference type="Proteomes" id="UP000219167"/>
    </source>
</evidence>
<organism evidence="2 3">
    <name type="scientific">Rhizobium subbaraonis</name>
    <dbReference type="NCBI Taxonomy" id="908946"/>
    <lineage>
        <taxon>Bacteria</taxon>
        <taxon>Pseudomonadati</taxon>
        <taxon>Pseudomonadota</taxon>
        <taxon>Alphaproteobacteria</taxon>
        <taxon>Hyphomicrobiales</taxon>
        <taxon>Rhizobiaceae</taxon>
        <taxon>Rhizobium/Agrobacterium group</taxon>
        <taxon>Rhizobium</taxon>
    </lineage>
</organism>
<dbReference type="AlphaFoldDB" id="A0A285UDR5"/>
<dbReference type="SUPFAM" id="SSF56349">
    <property type="entry name" value="DNA breaking-rejoining enzymes"/>
    <property type="match status" value="1"/>
</dbReference>